<dbReference type="EMBL" id="MDYP01000032">
    <property type="protein sequence ID" value="OQE04532.1"/>
    <property type="molecule type" value="Genomic_DNA"/>
</dbReference>
<reference evidence="3" key="1">
    <citation type="journal article" date="2017" name="Nat. Microbiol.">
        <title>Global analysis of biosynthetic gene clusters reveals vast potential of secondary metabolite production in Penicillium species.</title>
        <authorList>
            <person name="Nielsen J.C."/>
            <person name="Grijseels S."/>
            <person name="Prigent S."/>
            <person name="Ji B."/>
            <person name="Dainat J."/>
            <person name="Nielsen K.F."/>
            <person name="Frisvad J.C."/>
            <person name="Workman M."/>
            <person name="Nielsen J."/>
        </authorList>
    </citation>
    <scope>NUCLEOTIDE SEQUENCE [LARGE SCALE GENOMIC DNA]</scope>
    <source>
        <strain evidence="3">IBT 29486</strain>
    </source>
</reference>
<dbReference type="Proteomes" id="UP000191518">
    <property type="component" value="Unassembled WGS sequence"/>
</dbReference>
<accession>A0A1V6RRY5</accession>
<dbReference type="Gene3D" id="3.40.50.1820">
    <property type="entry name" value="alpha/beta hydrolase"/>
    <property type="match status" value="1"/>
</dbReference>
<organism evidence="2 3">
    <name type="scientific">Penicillium vulpinum</name>
    <dbReference type="NCBI Taxonomy" id="29845"/>
    <lineage>
        <taxon>Eukaryota</taxon>
        <taxon>Fungi</taxon>
        <taxon>Dikarya</taxon>
        <taxon>Ascomycota</taxon>
        <taxon>Pezizomycotina</taxon>
        <taxon>Eurotiomycetes</taxon>
        <taxon>Eurotiomycetidae</taxon>
        <taxon>Eurotiales</taxon>
        <taxon>Aspergillaceae</taxon>
        <taxon>Penicillium</taxon>
    </lineage>
</organism>
<dbReference type="InterPro" id="IPR000073">
    <property type="entry name" value="AB_hydrolase_1"/>
</dbReference>
<dbReference type="PANTHER" id="PTHR43194:SF2">
    <property type="entry name" value="PEROXISOMAL MEMBRANE PROTEIN LPX1"/>
    <property type="match status" value="1"/>
</dbReference>
<dbReference type="SUPFAM" id="SSF53474">
    <property type="entry name" value="alpha/beta-Hydrolases"/>
    <property type="match status" value="1"/>
</dbReference>
<evidence type="ECO:0000313" key="3">
    <source>
        <dbReference type="Proteomes" id="UP000191518"/>
    </source>
</evidence>
<protein>
    <recommendedName>
        <fullName evidence="1">AB hydrolase-1 domain-containing protein</fullName>
    </recommendedName>
</protein>
<comment type="caution">
    <text evidence="2">The sequence shown here is derived from an EMBL/GenBank/DDBJ whole genome shotgun (WGS) entry which is preliminary data.</text>
</comment>
<evidence type="ECO:0000313" key="2">
    <source>
        <dbReference type="EMBL" id="OQE04532.1"/>
    </source>
</evidence>
<sequence length="283" mass="30516">MILAGYANALPNFTRPLATYKWPSQLVRTDQANIQVLVQAAGSTVVLLPSYGRDGGDDYNYFTNQLVSAGYLVLRPQPRGTFESTDPMTNVNLADLAADIAAVIDNLGGGKAVVIGHAFGTFLAKVSSVLYPEKIPAIVIAAPGGIDLPTDVAQLPFVAGNTSLPLSERLKALQSAFFAPGHDAHVWLNGWYPDVLAMEHAAVEEYGSLKEYWTGGNNTQVLELIPAEDPFQPSNQWNVTSTLYPERATSVVITDAAHALFPEQPRAVVEAVLPWLKQQSSKL</sequence>
<proteinExistence type="predicted"/>
<dbReference type="GO" id="GO:0072330">
    <property type="term" value="P:monocarboxylic acid biosynthetic process"/>
    <property type="evidence" value="ECO:0007669"/>
    <property type="project" value="UniProtKB-ARBA"/>
</dbReference>
<dbReference type="InterPro" id="IPR050228">
    <property type="entry name" value="Carboxylesterase_BioH"/>
</dbReference>
<dbReference type="InterPro" id="IPR029058">
    <property type="entry name" value="AB_hydrolase_fold"/>
</dbReference>
<gene>
    <name evidence="2" type="ORF">PENVUL_c032G07998</name>
</gene>
<dbReference type="OrthoDB" id="408373at2759"/>
<dbReference type="PANTHER" id="PTHR43194">
    <property type="entry name" value="HYDROLASE ALPHA/BETA FOLD FAMILY"/>
    <property type="match status" value="1"/>
</dbReference>
<evidence type="ECO:0000259" key="1">
    <source>
        <dbReference type="Pfam" id="PF00561"/>
    </source>
</evidence>
<dbReference type="Pfam" id="PF00561">
    <property type="entry name" value="Abhydrolase_1"/>
    <property type="match status" value="1"/>
</dbReference>
<keyword evidence="3" id="KW-1185">Reference proteome</keyword>
<feature type="domain" description="AB hydrolase-1" evidence="1">
    <location>
        <begin position="44"/>
        <end position="154"/>
    </location>
</feature>
<name>A0A1V6RRY5_9EURO</name>
<dbReference type="GO" id="GO:0017000">
    <property type="term" value="P:antibiotic biosynthetic process"/>
    <property type="evidence" value="ECO:0007669"/>
    <property type="project" value="UniProtKB-ARBA"/>
</dbReference>
<dbReference type="AlphaFoldDB" id="A0A1V6RRY5"/>